<keyword evidence="2" id="KW-0223">Dioxygenase</keyword>
<feature type="domain" description="VOC" evidence="1">
    <location>
        <begin position="1"/>
        <end position="120"/>
    </location>
</feature>
<dbReference type="PANTHER" id="PTHR35006:SF2">
    <property type="entry name" value="GLYOXALASE FAMILY PROTEIN (AFU_ORTHOLOGUE AFUA_5G14830)"/>
    <property type="match status" value="1"/>
</dbReference>
<keyword evidence="2" id="KW-0560">Oxidoreductase</keyword>
<keyword evidence="3" id="KW-1185">Reference proteome</keyword>
<reference evidence="2 3" key="1">
    <citation type="submission" date="2019-03" db="EMBL/GenBank/DDBJ databases">
        <title>Genomic Encyclopedia of Type Strains, Phase IV (KMG-IV): sequencing the most valuable type-strain genomes for metagenomic binning, comparative biology and taxonomic classification.</title>
        <authorList>
            <person name="Goeker M."/>
        </authorList>
    </citation>
    <scope>NUCLEOTIDE SEQUENCE [LARGE SCALE GENOMIC DNA]</scope>
    <source>
        <strain evidence="2 3">DSM 18577</strain>
    </source>
</reference>
<dbReference type="PROSITE" id="PS51819">
    <property type="entry name" value="VOC"/>
    <property type="match status" value="1"/>
</dbReference>
<proteinExistence type="predicted"/>
<protein>
    <submittedName>
        <fullName evidence="2">Catechol 2,3-dioxygenase-like lactoylglutathione lyase family enzyme</fullName>
    </submittedName>
</protein>
<comment type="caution">
    <text evidence="2">The sequence shown here is derived from an EMBL/GenBank/DDBJ whole genome shotgun (WGS) entry which is preliminary data.</text>
</comment>
<evidence type="ECO:0000259" key="1">
    <source>
        <dbReference type="PROSITE" id="PS51819"/>
    </source>
</evidence>
<evidence type="ECO:0000313" key="3">
    <source>
        <dbReference type="Proteomes" id="UP000295565"/>
    </source>
</evidence>
<dbReference type="Gene3D" id="3.10.180.10">
    <property type="entry name" value="2,3-Dihydroxybiphenyl 1,2-Dioxygenase, domain 1"/>
    <property type="match status" value="1"/>
</dbReference>
<dbReference type="SUPFAM" id="SSF54593">
    <property type="entry name" value="Glyoxalase/Bleomycin resistance protein/Dihydroxybiphenyl dioxygenase"/>
    <property type="match status" value="1"/>
</dbReference>
<dbReference type="InterPro" id="IPR029068">
    <property type="entry name" value="Glyas_Bleomycin-R_OHBP_Dase"/>
</dbReference>
<dbReference type="Proteomes" id="UP000295565">
    <property type="component" value="Unassembled WGS sequence"/>
</dbReference>
<gene>
    <name evidence="2" type="ORF">EV690_1976</name>
</gene>
<organism evidence="2 3">
    <name type="scientific">Celerinatantimonas diazotrophica</name>
    <dbReference type="NCBI Taxonomy" id="412034"/>
    <lineage>
        <taxon>Bacteria</taxon>
        <taxon>Pseudomonadati</taxon>
        <taxon>Pseudomonadota</taxon>
        <taxon>Gammaproteobacteria</taxon>
        <taxon>Celerinatantimonadaceae</taxon>
        <taxon>Celerinatantimonas</taxon>
    </lineage>
</organism>
<dbReference type="CDD" id="cd07262">
    <property type="entry name" value="VOC_like"/>
    <property type="match status" value="1"/>
</dbReference>
<dbReference type="AlphaFoldDB" id="A0A4V6NE71"/>
<dbReference type="Pfam" id="PF00903">
    <property type="entry name" value="Glyoxalase"/>
    <property type="match status" value="1"/>
</dbReference>
<accession>A0A4V6NE71</accession>
<dbReference type="InterPro" id="IPR037523">
    <property type="entry name" value="VOC_core"/>
</dbReference>
<evidence type="ECO:0000313" key="2">
    <source>
        <dbReference type="EMBL" id="TCK51891.1"/>
    </source>
</evidence>
<keyword evidence="2" id="KW-0456">Lyase</keyword>
<dbReference type="GO" id="GO:0051213">
    <property type="term" value="F:dioxygenase activity"/>
    <property type="evidence" value="ECO:0007669"/>
    <property type="project" value="UniProtKB-KW"/>
</dbReference>
<dbReference type="GO" id="GO:0016829">
    <property type="term" value="F:lyase activity"/>
    <property type="evidence" value="ECO:0007669"/>
    <property type="project" value="UniProtKB-KW"/>
</dbReference>
<dbReference type="InterPro" id="IPR004360">
    <property type="entry name" value="Glyas_Fos-R_dOase_dom"/>
</dbReference>
<name>A0A4V6NE71_9GAMM</name>
<dbReference type="EMBL" id="SMGD01000013">
    <property type="protein sequence ID" value="TCK51891.1"/>
    <property type="molecule type" value="Genomic_DNA"/>
</dbReference>
<sequence>MIDHVTMAVSDIERSKRFYEQAFKPLDYEVSFGDEGSFWAFDIGKGLFEIYQSKEDKDLTHFHIAFRAPSRDKVHEFYEAAIAAGGRDNGKPGPRPQYTENYYACFVYDPDGNNIEMVHDIWKDWEM</sequence>
<dbReference type="PANTHER" id="PTHR35006">
    <property type="entry name" value="GLYOXALASE FAMILY PROTEIN (AFU_ORTHOLOGUE AFUA_5G14830)"/>
    <property type="match status" value="1"/>
</dbReference>
<dbReference type="RefSeq" id="WP_131912803.1">
    <property type="nucleotide sequence ID" value="NZ_OU594967.1"/>
</dbReference>
<dbReference type="OrthoDB" id="9800438at2"/>